<evidence type="ECO:0000313" key="3">
    <source>
        <dbReference type="Proteomes" id="UP000741282"/>
    </source>
</evidence>
<accession>A0A955I0M4</accession>
<dbReference type="GO" id="GO:0017116">
    <property type="term" value="F:single-stranded DNA helicase activity"/>
    <property type="evidence" value="ECO:0007669"/>
    <property type="project" value="TreeGrafter"/>
</dbReference>
<sequence>MDEPLASKYRPLTLSDMIGQEHLIGDQGPIRKLMESNKLPSMIFWGPPGTGKTTLAYVISQDLRYDFYKLQAVSSGKKKLMVR</sequence>
<reference evidence="2" key="2">
    <citation type="journal article" date="2021" name="Microbiome">
        <title>Successional dynamics and alternative stable states in a saline activated sludge microbial community over 9 years.</title>
        <authorList>
            <person name="Wang Y."/>
            <person name="Ye J."/>
            <person name="Ju F."/>
            <person name="Liu L."/>
            <person name="Boyd J.A."/>
            <person name="Deng Y."/>
            <person name="Parks D.H."/>
            <person name="Jiang X."/>
            <person name="Yin X."/>
            <person name="Woodcroft B.J."/>
            <person name="Tyson G.W."/>
            <person name="Hugenholtz P."/>
            <person name="Polz M.F."/>
            <person name="Zhang T."/>
        </authorList>
    </citation>
    <scope>NUCLEOTIDE SEQUENCE</scope>
    <source>
        <strain evidence="2">HKST-UBA17</strain>
    </source>
</reference>
<dbReference type="PANTHER" id="PTHR13779:SF7">
    <property type="entry name" value="ATPASE WRNIP1"/>
    <property type="match status" value="1"/>
</dbReference>
<dbReference type="GO" id="GO:0000731">
    <property type="term" value="P:DNA synthesis involved in DNA repair"/>
    <property type="evidence" value="ECO:0007669"/>
    <property type="project" value="TreeGrafter"/>
</dbReference>
<dbReference type="EMBL" id="JAGQLN010000007">
    <property type="protein sequence ID" value="MCA9376795.1"/>
    <property type="molecule type" value="Genomic_DNA"/>
</dbReference>
<dbReference type="InterPro" id="IPR027417">
    <property type="entry name" value="P-loop_NTPase"/>
</dbReference>
<dbReference type="GO" id="GO:0005524">
    <property type="term" value="F:ATP binding"/>
    <property type="evidence" value="ECO:0007669"/>
    <property type="project" value="InterPro"/>
</dbReference>
<evidence type="ECO:0000313" key="2">
    <source>
        <dbReference type="EMBL" id="MCA9376795.1"/>
    </source>
</evidence>
<dbReference type="GO" id="GO:0006261">
    <property type="term" value="P:DNA-templated DNA replication"/>
    <property type="evidence" value="ECO:0007669"/>
    <property type="project" value="TreeGrafter"/>
</dbReference>
<evidence type="ECO:0000259" key="1">
    <source>
        <dbReference type="Pfam" id="PF00004"/>
    </source>
</evidence>
<dbReference type="AlphaFoldDB" id="A0A955I0M4"/>
<name>A0A955I0M4_9BACT</name>
<dbReference type="Pfam" id="PF00004">
    <property type="entry name" value="AAA"/>
    <property type="match status" value="1"/>
</dbReference>
<dbReference type="Proteomes" id="UP000741282">
    <property type="component" value="Unassembled WGS sequence"/>
</dbReference>
<dbReference type="InterPro" id="IPR003959">
    <property type="entry name" value="ATPase_AAA_core"/>
</dbReference>
<dbReference type="SUPFAM" id="SSF52540">
    <property type="entry name" value="P-loop containing nucleoside triphosphate hydrolases"/>
    <property type="match status" value="1"/>
</dbReference>
<dbReference type="GO" id="GO:0008047">
    <property type="term" value="F:enzyme activator activity"/>
    <property type="evidence" value="ECO:0007669"/>
    <property type="project" value="TreeGrafter"/>
</dbReference>
<feature type="domain" description="ATPase AAA-type core" evidence="1">
    <location>
        <begin position="42"/>
        <end position="75"/>
    </location>
</feature>
<proteinExistence type="predicted"/>
<dbReference type="PANTHER" id="PTHR13779">
    <property type="entry name" value="WERNER HELICASE-INTERACTING PROTEIN 1 FAMILY MEMBER"/>
    <property type="match status" value="1"/>
</dbReference>
<dbReference type="InterPro" id="IPR051314">
    <property type="entry name" value="AAA_ATPase_RarA/MGS1/WRNIP1"/>
</dbReference>
<dbReference type="GO" id="GO:0016887">
    <property type="term" value="F:ATP hydrolysis activity"/>
    <property type="evidence" value="ECO:0007669"/>
    <property type="project" value="InterPro"/>
</dbReference>
<protein>
    <submittedName>
        <fullName evidence="2">AAA family ATPase</fullName>
    </submittedName>
</protein>
<organism evidence="2 3">
    <name type="scientific">Candidatus Dojkabacteria bacterium</name>
    <dbReference type="NCBI Taxonomy" id="2099670"/>
    <lineage>
        <taxon>Bacteria</taxon>
        <taxon>Candidatus Dojkabacteria</taxon>
    </lineage>
</organism>
<gene>
    <name evidence="2" type="ORF">KC685_02650</name>
</gene>
<reference evidence="2" key="1">
    <citation type="submission" date="2020-04" db="EMBL/GenBank/DDBJ databases">
        <authorList>
            <person name="Zhang T."/>
        </authorList>
    </citation>
    <scope>NUCLEOTIDE SEQUENCE</scope>
    <source>
        <strain evidence="2">HKST-UBA17</strain>
    </source>
</reference>
<dbReference type="Gene3D" id="3.40.50.300">
    <property type="entry name" value="P-loop containing nucleotide triphosphate hydrolases"/>
    <property type="match status" value="1"/>
</dbReference>
<dbReference type="CDD" id="cd00009">
    <property type="entry name" value="AAA"/>
    <property type="match status" value="1"/>
</dbReference>
<comment type="caution">
    <text evidence="2">The sequence shown here is derived from an EMBL/GenBank/DDBJ whole genome shotgun (WGS) entry which is preliminary data.</text>
</comment>